<evidence type="ECO:0000259" key="2">
    <source>
        <dbReference type="PROSITE" id="PS51084"/>
    </source>
</evidence>
<dbReference type="InterPro" id="IPR011146">
    <property type="entry name" value="HIT-like"/>
</dbReference>
<gene>
    <name evidence="3" type="ORF">SPACI_035460</name>
</gene>
<evidence type="ECO:0000313" key="3">
    <source>
        <dbReference type="EMBL" id="XFO73447.1"/>
    </source>
</evidence>
<dbReference type="Proteomes" id="UP000216052">
    <property type="component" value="Chromosome"/>
</dbReference>
<dbReference type="RefSeq" id="WP_093796265.1">
    <property type="nucleotide sequence ID" value="NZ_CP155571.1"/>
</dbReference>
<proteinExistence type="predicted"/>
<keyword evidence="4" id="KW-1185">Reference proteome</keyword>
<feature type="short sequence motif" description="Histidine triad motif" evidence="1">
    <location>
        <begin position="92"/>
        <end position="96"/>
    </location>
</feature>
<dbReference type="PROSITE" id="PS51084">
    <property type="entry name" value="HIT_2"/>
    <property type="match status" value="1"/>
</dbReference>
<evidence type="ECO:0000313" key="4">
    <source>
        <dbReference type="Proteomes" id="UP000216052"/>
    </source>
</evidence>
<accession>A0ABZ3J4Z9</accession>
<dbReference type="Gene3D" id="3.30.428.10">
    <property type="entry name" value="HIT-like"/>
    <property type="match status" value="1"/>
</dbReference>
<feature type="domain" description="HIT" evidence="2">
    <location>
        <begin position="4"/>
        <end position="109"/>
    </location>
</feature>
<name>A0ABZ3J4Z9_SPOA4</name>
<evidence type="ECO:0000256" key="1">
    <source>
        <dbReference type="PROSITE-ProRule" id="PRU00464"/>
    </source>
</evidence>
<dbReference type="SUPFAM" id="SSF54197">
    <property type="entry name" value="HIT-like"/>
    <property type="match status" value="1"/>
</dbReference>
<protein>
    <recommendedName>
        <fullName evidence="2">HIT domain-containing protein</fullName>
    </recommendedName>
</protein>
<dbReference type="InterPro" id="IPR036265">
    <property type="entry name" value="HIT-like_sf"/>
</dbReference>
<organism evidence="3 4">
    <name type="scientific">Sporomusa acidovorans (strain ATCC 49682 / DSM 3132 / Mol)</name>
    <dbReference type="NCBI Taxonomy" id="1123286"/>
    <lineage>
        <taxon>Bacteria</taxon>
        <taxon>Bacillati</taxon>
        <taxon>Bacillota</taxon>
        <taxon>Negativicutes</taxon>
        <taxon>Selenomonadales</taxon>
        <taxon>Sporomusaceae</taxon>
        <taxon>Sporomusa</taxon>
    </lineage>
</organism>
<dbReference type="EMBL" id="CP155571">
    <property type="protein sequence ID" value="XFO73447.1"/>
    <property type="molecule type" value="Genomic_DNA"/>
</dbReference>
<sequence length="180" mass="20935">MCLTCCIVDGTKIPPGSLIYKDNEIIIHHCIDVNIPGYLILSPVRHVAAYQDLTQTEIMAMAMSLKKITAILQQIPDVEKVYILNLAEETLHFHFHIFPRYRWMLDLLKEELFTDGKLDGAKLFSYYRRENKVNYTQDLSGLEQTVEFIRASLRQAPIDRLHQVDSADFLNKLKLKKRIK</sequence>
<reference evidence="3" key="1">
    <citation type="submission" date="2024-05" db="EMBL/GenBank/DDBJ databases">
        <title>Isolation and characterization of Sporomusa carbonis sp. nov., a carboxydotrophic hydrogenogen in the genus of Sporomusa isolated from a charcoal burning pile.</title>
        <authorList>
            <person name="Boeer T."/>
            <person name="Rosenbaum F."/>
            <person name="Eysell L."/>
            <person name="Mueller V."/>
            <person name="Daniel R."/>
            <person name="Poehlein A."/>
        </authorList>
    </citation>
    <scope>NUCLEOTIDE SEQUENCE [LARGE SCALE GENOMIC DNA]</scope>
    <source>
        <strain evidence="3">DSM 3132</strain>
    </source>
</reference>
<dbReference type="Pfam" id="PF01230">
    <property type="entry name" value="HIT"/>
    <property type="match status" value="1"/>
</dbReference>